<proteinExistence type="predicted"/>
<name>A0AAN4YGJ7_ASPOZ</name>
<feature type="transmembrane region" description="Helical" evidence="1">
    <location>
        <begin position="20"/>
        <end position="43"/>
    </location>
</feature>
<reference evidence="2" key="1">
    <citation type="submission" date="2023-04" db="EMBL/GenBank/DDBJ databases">
        <title>Aspergillus oryzae NBRC 4228.</title>
        <authorList>
            <person name="Ichikawa N."/>
            <person name="Sato H."/>
            <person name="Tonouchi N."/>
        </authorList>
    </citation>
    <scope>NUCLEOTIDE SEQUENCE</scope>
    <source>
        <strain evidence="2">NBRC 4228</strain>
    </source>
</reference>
<keyword evidence="1" id="KW-0472">Membrane</keyword>
<dbReference type="AlphaFoldDB" id="A0AAN4YGJ7"/>
<comment type="caution">
    <text evidence="2">The sequence shown here is derived from an EMBL/GenBank/DDBJ whole genome shotgun (WGS) entry which is preliminary data.</text>
</comment>
<dbReference type="Proteomes" id="UP001165205">
    <property type="component" value="Unassembled WGS sequence"/>
</dbReference>
<evidence type="ECO:0000313" key="3">
    <source>
        <dbReference type="Proteomes" id="UP001165205"/>
    </source>
</evidence>
<organism evidence="2 3">
    <name type="scientific">Aspergillus oryzae</name>
    <name type="common">Yellow koji mold</name>
    <dbReference type="NCBI Taxonomy" id="5062"/>
    <lineage>
        <taxon>Eukaryota</taxon>
        <taxon>Fungi</taxon>
        <taxon>Dikarya</taxon>
        <taxon>Ascomycota</taxon>
        <taxon>Pezizomycotina</taxon>
        <taxon>Eurotiomycetes</taxon>
        <taxon>Eurotiomycetidae</taxon>
        <taxon>Eurotiales</taxon>
        <taxon>Aspergillaceae</taxon>
        <taxon>Aspergillus</taxon>
        <taxon>Aspergillus subgen. Circumdati</taxon>
    </lineage>
</organism>
<accession>A0AAN4YGJ7</accession>
<keyword evidence="1" id="KW-0812">Transmembrane</keyword>
<gene>
    <name evidence="2" type="ORF">Aory04_000592100</name>
</gene>
<evidence type="ECO:0000313" key="2">
    <source>
        <dbReference type="EMBL" id="GMG29705.1"/>
    </source>
</evidence>
<feature type="transmembrane region" description="Helical" evidence="1">
    <location>
        <begin position="55"/>
        <end position="74"/>
    </location>
</feature>
<evidence type="ECO:0000256" key="1">
    <source>
        <dbReference type="SAM" id="Phobius"/>
    </source>
</evidence>
<dbReference type="EMBL" id="BSYA01000060">
    <property type="protein sequence ID" value="GMG29705.1"/>
    <property type="molecule type" value="Genomic_DNA"/>
</dbReference>
<keyword evidence="1" id="KW-1133">Transmembrane helix</keyword>
<sequence length="95" mass="10863">MKSRDTNEASSSSYYESKQPILYSITVLFMVLETIAVILRFVSRRIGKVSWSRDDSLIIVSWVMTIAFDVTILGRPNQAVTAMEWTTNHCLDNRS</sequence>
<protein>
    <submittedName>
        <fullName evidence="2">Unnamed protein product</fullName>
    </submittedName>
</protein>